<dbReference type="InterPro" id="IPR011032">
    <property type="entry name" value="GroES-like_sf"/>
</dbReference>
<dbReference type="GO" id="GO:0016491">
    <property type="term" value="F:oxidoreductase activity"/>
    <property type="evidence" value="ECO:0007669"/>
    <property type="project" value="InterPro"/>
</dbReference>
<dbReference type="Pfam" id="PF08240">
    <property type="entry name" value="ADH_N"/>
    <property type="match status" value="1"/>
</dbReference>
<comment type="caution">
    <text evidence="2">The sequence shown here is derived from an EMBL/GenBank/DDBJ whole genome shotgun (WGS) entry which is preliminary data.</text>
</comment>
<dbReference type="AlphaFoldDB" id="A0A8J7FU86"/>
<dbReference type="Proteomes" id="UP000640333">
    <property type="component" value="Unassembled WGS sequence"/>
</dbReference>
<dbReference type="InterPro" id="IPR002364">
    <property type="entry name" value="Quin_OxRdtase/zeta-crystal_CS"/>
</dbReference>
<dbReference type="SMART" id="SM00829">
    <property type="entry name" value="PKS_ER"/>
    <property type="match status" value="1"/>
</dbReference>
<dbReference type="InterPro" id="IPR020843">
    <property type="entry name" value="ER"/>
</dbReference>
<dbReference type="SUPFAM" id="SSF50129">
    <property type="entry name" value="GroES-like"/>
    <property type="match status" value="1"/>
</dbReference>
<dbReference type="RefSeq" id="WP_193955277.1">
    <property type="nucleotide sequence ID" value="NZ_JADEYS010000030.1"/>
</dbReference>
<evidence type="ECO:0000313" key="2">
    <source>
        <dbReference type="EMBL" id="MBE9399582.1"/>
    </source>
</evidence>
<feature type="domain" description="Enoyl reductase (ER)" evidence="1">
    <location>
        <begin position="10"/>
        <end position="310"/>
    </location>
</feature>
<protein>
    <submittedName>
        <fullName evidence="2">NADP-dependent oxidoreductase</fullName>
    </submittedName>
</protein>
<dbReference type="PROSITE" id="PS01162">
    <property type="entry name" value="QOR_ZETA_CRYSTAL"/>
    <property type="match status" value="1"/>
</dbReference>
<dbReference type="InterPro" id="IPR036291">
    <property type="entry name" value="NAD(P)-bd_dom_sf"/>
</dbReference>
<dbReference type="Gene3D" id="3.40.50.720">
    <property type="entry name" value="NAD(P)-binding Rossmann-like Domain"/>
    <property type="match status" value="1"/>
</dbReference>
<keyword evidence="3" id="KW-1185">Reference proteome</keyword>
<evidence type="ECO:0000313" key="3">
    <source>
        <dbReference type="Proteomes" id="UP000640333"/>
    </source>
</evidence>
<dbReference type="PANTHER" id="PTHR44013:SF1">
    <property type="entry name" value="ZINC-TYPE ALCOHOL DEHYDROGENASE-LIKE PROTEIN C16A3.02C"/>
    <property type="match status" value="1"/>
</dbReference>
<dbReference type="Pfam" id="PF13602">
    <property type="entry name" value="ADH_zinc_N_2"/>
    <property type="match status" value="1"/>
</dbReference>
<dbReference type="CDD" id="cd05289">
    <property type="entry name" value="MDR_like_2"/>
    <property type="match status" value="1"/>
</dbReference>
<dbReference type="InterPro" id="IPR013154">
    <property type="entry name" value="ADH-like_N"/>
</dbReference>
<accession>A0A8J7FU86</accession>
<dbReference type="InterPro" id="IPR052733">
    <property type="entry name" value="Chloroplast_QOR"/>
</dbReference>
<organism evidence="2 3">
    <name type="scientific">Pontibacterium sinense</name>
    <dbReference type="NCBI Taxonomy" id="2781979"/>
    <lineage>
        <taxon>Bacteria</taxon>
        <taxon>Pseudomonadati</taxon>
        <taxon>Pseudomonadota</taxon>
        <taxon>Gammaproteobacteria</taxon>
        <taxon>Oceanospirillales</taxon>
        <taxon>Oceanospirillaceae</taxon>
        <taxon>Pontibacterium</taxon>
    </lineage>
</organism>
<dbReference type="Gene3D" id="3.90.180.10">
    <property type="entry name" value="Medium-chain alcohol dehydrogenases, catalytic domain"/>
    <property type="match status" value="1"/>
</dbReference>
<dbReference type="EMBL" id="JADEYS010000030">
    <property type="protein sequence ID" value="MBE9399582.1"/>
    <property type="molecule type" value="Genomic_DNA"/>
</dbReference>
<reference evidence="2" key="1">
    <citation type="submission" date="2020-10" db="EMBL/GenBank/DDBJ databases">
        <title>Bacterium isolated from coastal waters sediment.</title>
        <authorList>
            <person name="Chen R.-J."/>
            <person name="Lu D.-C."/>
            <person name="Zhu K.-L."/>
            <person name="Du Z.-J."/>
        </authorList>
    </citation>
    <scope>NUCLEOTIDE SEQUENCE</scope>
    <source>
        <strain evidence="2">N1Y112</strain>
    </source>
</reference>
<name>A0A8J7FU86_9GAMM</name>
<evidence type="ECO:0000259" key="1">
    <source>
        <dbReference type="SMART" id="SM00829"/>
    </source>
</evidence>
<gene>
    <name evidence="2" type="ORF">IOQ59_20155</name>
</gene>
<sequence>MKAIQIREFGDTNNLRLEDVPIPSLHAGEALIRNQACGVNPIDWKTCSGGGAAPFIGNLPFIPGWEFAGVVEQVAEDVTHLKAGDPVFGMIRFPDRAECYAEYIAAPAAEICKRPPSLDSVTAGGLATASLTAWQALFDKGGLQAGQRVLILGAAGGVGHLAVQLAKWAGADVYGTASGRNHSFLRSLGAGKLFDYQSTNLTDAVNNIDLIIDAVGGETGIEALACLKPGGTMVTLPSVTKDAVIAAGEALNLSVLPIRAEANAQQLAEIANLYDQGDLRICLAKSYPLDQAAEAFRLSAEGHVRGKLVLTL</sequence>
<dbReference type="PANTHER" id="PTHR44013">
    <property type="entry name" value="ZINC-TYPE ALCOHOL DEHYDROGENASE-LIKE PROTEIN C16A3.02C"/>
    <property type="match status" value="1"/>
</dbReference>
<dbReference type="SUPFAM" id="SSF51735">
    <property type="entry name" value="NAD(P)-binding Rossmann-fold domains"/>
    <property type="match status" value="1"/>
</dbReference>
<dbReference type="GO" id="GO:0008270">
    <property type="term" value="F:zinc ion binding"/>
    <property type="evidence" value="ECO:0007669"/>
    <property type="project" value="InterPro"/>
</dbReference>
<proteinExistence type="predicted"/>